<dbReference type="GO" id="GO:0030246">
    <property type="term" value="F:carbohydrate binding"/>
    <property type="evidence" value="ECO:0007669"/>
    <property type="project" value="InterPro"/>
</dbReference>
<keyword evidence="2" id="KW-0805">Transcription regulation</keyword>
<proteinExistence type="inferred from homology"/>
<gene>
    <name evidence="7" type="primary">cggR</name>
    <name evidence="7" type="ORF">IBLFYP30_01991</name>
</gene>
<dbReference type="SUPFAM" id="SSF100950">
    <property type="entry name" value="NagB/RpiA/CoA transferase-like"/>
    <property type="match status" value="1"/>
</dbReference>
<evidence type="ECO:0000256" key="4">
    <source>
        <dbReference type="ARBA" id="ARBA00023163"/>
    </source>
</evidence>
<dbReference type="InterPro" id="IPR036388">
    <property type="entry name" value="WH-like_DNA-bd_sf"/>
</dbReference>
<protein>
    <submittedName>
        <fullName evidence="7">Central glycolytic genes regulator</fullName>
    </submittedName>
</protein>
<dbReference type="RefSeq" id="WP_421800657.1">
    <property type="nucleotide sequence ID" value="NZ_CACRUE010000031.1"/>
</dbReference>
<dbReference type="SUPFAM" id="SSF46785">
    <property type="entry name" value="Winged helix' DNA-binding domain"/>
    <property type="match status" value="1"/>
</dbReference>
<comment type="similarity">
    <text evidence="1">Belongs to the SorC transcriptional regulatory family.</text>
</comment>
<reference evidence="7" key="1">
    <citation type="submission" date="2019-11" db="EMBL/GenBank/DDBJ databases">
        <authorList>
            <person name="Feng L."/>
        </authorList>
    </citation>
    <scope>NUCLEOTIDE SEQUENCE</scope>
    <source>
        <strain evidence="7">IbartlettiiLFYP30</strain>
    </source>
</reference>
<sequence>MNNFLKIQQKLIPQVVEIMTKRYSILRQIYLCETIGRRSLAGVLKLSERVIRSETEVLREQGLIKVETSGMTITEEGIELLEQLKDTMNEVMGLSTLEERLTQLLGIKKVILVPGDYEKNESILVDVARSAASYFTHIIQEDDIVSITGGTTMLEFSKGIKTDKKFENVTIVPARGSVGLDIEIQSNNIASDMSKRLHSKYELLNLPDKLGKESMMMLAQEPEIKRTLDLVSNSNIVVFGVGRADEMILKRNLPESKTQEVLDKGAIGESFGYYFNQSGEIVYRLNTIGIDLESVKQARNVIAVFAGSKKVEAFLAISKINENLVLVTDEHSGRKLIDLLKHQDEIKNQEQDNEK</sequence>
<evidence type="ECO:0000259" key="6">
    <source>
        <dbReference type="Pfam" id="PF21715"/>
    </source>
</evidence>
<dbReference type="GO" id="GO:0003677">
    <property type="term" value="F:DNA binding"/>
    <property type="evidence" value="ECO:0007669"/>
    <property type="project" value="UniProtKB-KW"/>
</dbReference>
<dbReference type="PANTHER" id="PTHR34294:SF5">
    <property type="entry name" value="CENTRAL GLYCOLYTIC GENES REGULATOR"/>
    <property type="match status" value="1"/>
</dbReference>
<dbReference type="Gene3D" id="1.10.10.10">
    <property type="entry name" value="Winged helix-like DNA-binding domain superfamily/Winged helix DNA-binding domain"/>
    <property type="match status" value="1"/>
</dbReference>
<dbReference type="InterPro" id="IPR048715">
    <property type="entry name" value="CggR_N"/>
</dbReference>
<keyword evidence="4" id="KW-0804">Transcription</keyword>
<evidence type="ECO:0000256" key="1">
    <source>
        <dbReference type="ARBA" id="ARBA00010466"/>
    </source>
</evidence>
<dbReference type="PANTHER" id="PTHR34294">
    <property type="entry name" value="TRANSCRIPTIONAL REGULATOR-RELATED"/>
    <property type="match status" value="1"/>
</dbReference>
<evidence type="ECO:0000259" key="5">
    <source>
        <dbReference type="Pfam" id="PF04198"/>
    </source>
</evidence>
<keyword evidence="3" id="KW-0238">DNA-binding</keyword>
<dbReference type="Pfam" id="PF04198">
    <property type="entry name" value="Sugar-bind"/>
    <property type="match status" value="1"/>
</dbReference>
<dbReference type="AlphaFoldDB" id="A0A6N3CVX5"/>
<evidence type="ECO:0000256" key="2">
    <source>
        <dbReference type="ARBA" id="ARBA00023015"/>
    </source>
</evidence>
<dbReference type="EMBL" id="CACRUE010000031">
    <property type="protein sequence ID" value="VYU19764.1"/>
    <property type="molecule type" value="Genomic_DNA"/>
</dbReference>
<feature type="domain" description="CggR N-terminal DNA binding" evidence="6">
    <location>
        <begin position="18"/>
        <end position="88"/>
    </location>
</feature>
<dbReference type="InterPro" id="IPR051054">
    <property type="entry name" value="SorC_transcr_regulators"/>
</dbReference>
<accession>A0A6N3CVX5</accession>
<dbReference type="InterPro" id="IPR007324">
    <property type="entry name" value="Sugar-bd_dom_put"/>
</dbReference>
<evidence type="ECO:0000313" key="7">
    <source>
        <dbReference type="EMBL" id="VYU19764.1"/>
    </source>
</evidence>
<organism evidence="7">
    <name type="scientific">Intestinibacter bartlettii</name>
    <dbReference type="NCBI Taxonomy" id="261299"/>
    <lineage>
        <taxon>Bacteria</taxon>
        <taxon>Bacillati</taxon>
        <taxon>Bacillota</taxon>
        <taxon>Clostridia</taxon>
        <taxon>Peptostreptococcales</taxon>
        <taxon>Peptostreptococcaceae</taxon>
        <taxon>Intestinibacter</taxon>
    </lineage>
</organism>
<dbReference type="InterPro" id="IPR036390">
    <property type="entry name" value="WH_DNA-bd_sf"/>
</dbReference>
<dbReference type="Pfam" id="PF21715">
    <property type="entry name" value="CggR_N"/>
    <property type="match status" value="1"/>
</dbReference>
<name>A0A6N3CVX5_9FIRM</name>
<evidence type="ECO:0000256" key="3">
    <source>
        <dbReference type="ARBA" id="ARBA00023125"/>
    </source>
</evidence>
<dbReference type="Gene3D" id="3.40.50.1360">
    <property type="match status" value="1"/>
</dbReference>
<dbReference type="InterPro" id="IPR037171">
    <property type="entry name" value="NagB/RpiA_transferase-like"/>
</dbReference>
<feature type="domain" description="Sugar-binding" evidence="5">
    <location>
        <begin position="91"/>
        <end position="337"/>
    </location>
</feature>